<feature type="transmembrane region" description="Helical" evidence="1">
    <location>
        <begin position="41"/>
        <end position="64"/>
    </location>
</feature>
<protein>
    <submittedName>
        <fullName evidence="2">Uncharacterized protein</fullName>
    </submittedName>
</protein>
<evidence type="ECO:0000256" key="1">
    <source>
        <dbReference type="SAM" id="Phobius"/>
    </source>
</evidence>
<feature type="transmembrane region" description="Helical" evidence="1">
    <location>
        <begin position="150"/>
        <end position="171"/>
    </location>
</feature>
<feature type="transmembrane region" description="Helical" evidence="1">
    <location>
        <begin position="123"/>
        <end position="143"/>
    </location>
</feature>
<dbReference type="Gene3D" id="1.20.1730.10">
    <property type="entry name" value="Sodium/glucose cotransporter"/>
    <property type="match status" value="1"/>
</dbReference>
<evidence type="ECO:0000313" key="3">
    <source>
        <dbReference type="Proteomes" id="UP000823897"/>
    </source>
</evidence>
<accession>A0A9D2R2R4</accession>
<dbReference type="PANTHER" id="PTHR37814">
    <property type="entry name" value="CONSERVED MEMBRANE PROTEIN"/>
    <property type="match status" value="1"/>
</dbReference>
<dbReference type="AlphaFoldDB" id="A0A9D2R2R4"/>
<dbReference type="InterPro" id="IPR038377">
    <property type="entry name" value="Na/Glc_symporter_sf"/>
</dbReference>
<reference evidence="2" key="1">
    <citation type="journal article" date="2021" name="PeerJ">
        <title>Extensive microbial diversity within the chicken gut microbiome revealed by metagenomics and culture.</title>
        <authorList>
            <person name="Gilroy R."/>
            <person name="Ravi A."/>
            <person name="Getino M."/>
            <person name="Pursley I."/>
            <person name="Horton D.L."/>
            <person name="Alikhan N.F."/>
            <person name="Baker D."/>
            <person name="Gharbi K."/>
            <person name="Hall N."/>
            <person name="Watson M."/>
            <person name="Adriaenssens E.M."/>
            <person name="Foster-Nyarko E."/>
            <person name="Jarju S."/>
            <person name="Secka A."/>
            <person name="Antonio M."/>
            <person name="Oren A."/>
            <person name="Chaudhuri R.R."/>
            <person name="La Ragione R."/>
            <person name="Hildebrand F."/>
            <person name="Pallen M.J."/>
        </authorList>
    </citation>
    <scope>NUCLEOTIDE SEQUENCE</scope>
    <source>
        <strain evidence="2">ChiGjej3B3-11674</strain>
    </source>
</reference>
<keyword evidence="1" id="KW-1133">Transmembrane helix</keyword>
<keyword evidence="1" id="KW-0472">Membrane</keyword>
<evidence type="ECO:0000313" key="2">
    <source>
        <dbReference type="EMBL" id="HJD33782.1"/>
    </source>
</evidence>
<feature type="transmembrane region" description="Helical" evidence="1">
    <location>
        <begin position="85"/>
        <end position="111"/>
    </location>
</feature>
<sequence>MQAKKNKNTAVILGVAFVWFTTHFGGGFASGAQIYSYFVKYGIACLILPVLAMVYNGIFFAYSLRFARKHEVYDYRSYNNAFYGRFAPVFSNLFEVLYICVMCVAPAVAFATGGATLSTLTGLPYLLCTFLIGIFIFVVAVFGTDLVRKVASILSICIIAGLLIVYIPNIVSGMDGISKAAESMRSAELPLGSAVYSAFLYGTFQLSNIAVFVQHARSFEKPSDAGKSMGVGIVVNALMMVMVALGLMSVYTDPGMADASVPTLFMVQNGVGASFMTPLISLLIILGAVSTAVNMVAAMVKRICKEQREPAGTSQKPKIGKKEIAAALICCIVDFGIAQFGLLTLIQKAYSLIAYLAIPVILIPYIVHMIATRMDTKSPGEKTTVHRSEDDYEKASKGQVDAAVKVVRQKTVADGVYDTGMPAKKALYTGHIGDGKIYGKARKTARRAGERICGYESRSNQRRKDGFS</sequence>
<gene>
    <name evidence="2" type="ORF">H9911_04475</name>
</gene>
<feature type="transmembrane region" description="Helical" evidence="1">
    <location>
        <begin position="352"/>
        <end position="371"/>
    </location>
</feature>
<organism evidence="2 3">
    <name type="scientific">Candidatus Mediterraneibacter tabaqchaliae</name>
    <dbReference type="NCBI Taxonomy" id="2838689"/>
    <lineage>
        <taxon>Bacteria</taxon>
        <taxon>Bacillati</taxon>
        <taxon>Bacillota</taxon>
        <taxon>Clostridia</taxon>
        <taxon>Lachnospirales</taxon>
        <taxon>Lachnospiraceae</taxon>
        <taxon>Mediterraneibacter</taxon>
    </lineage>
</organism>
<feature type="transmembrane region" description="Helical" evidence="1">
    <location>
        <begin position="271"/>
        <end position="300"/>
    </location>
</feature>
<feature type="transmembrane region" description="Helical" evidence="1">
    <location>
        <begin position="233"/>
        <end position="251"/>
    </location>
</feature>
<dbReference type="Proteomes" id="UP000823897">
    <property type="component" value="Unassembled WGS sequence"/>
</dbReference>
<proteinExistence type="predicted"/>
<dbReference type="EMBL" id="DWUV01000082">
    <property type="protein sequence ID" value="HJD33782.1"/>
    <property type="molecule type" value="Genomic_DNA"/>
</dbReference>
<feature type="transmembrane region" description="Helical" evidence="1">
    <location>
        <begin position="191"/>
        <end position="213"/>
    </location>
</feature>
<keyword evidence="1" id="KW-0812">Transmembrane</keyword>
<reference evidence="2" key="2">
    <citation type="submission" date="2021-04" db="EMBL/GenBank/DDBJ databases">
        <authorList>
            <person name="Gilroy R."/>
        </authorList>
    </citation>
    <scope>NUCLEOTIDE SEQUENCE</scope>
    <source>
        <strain evidence="2">ChiGjej3B3-11674</strain>
    </source>
</reference>
<comment type="caution">
    <text evidence="2">The sequence shown here is derived from an EMBL/GenBank/DDBJ whole genome shotgun (WGS) entry which is preliminary data.</text>
</comment>
<feature type="transmembrane region" description="Helical" evidence="1">
    <location>
        <begin position="324"/>
        <end position="346"/>
    </location>
</feature>
<name>A0A9D2R2R4_9FIRM</name>
<dbReference type="InterPro" id="IPR038728">
    <property type="entry name" value="YkvI-like"/>
</dbReference>
<dbReference type="PANTHER" id="PTHR37814:SF1">
    <property type="entry name" value="MEMBRANE PROTEIN"/>
    <property type="match status" value="1"/>
</dbReference>